<name>A0AAV8SWA1_9ROSI</name>
<dbReference type="EMBL" id="JAIWQS010000009">
    <property type="protein sequence ID" value="KAJ8756278.1"/>
    <property type="molecule type" value="Genomic_DNA"/>
</dbReference>
<keyword evidence="3" id="KW-1185">Reference proteome</keyword>
<evidence type="ECO:0000313" key="3">
    <source>
        <dbReference type="Proteomes" id="UP001159364"/>
    </source>
</evidence>
<dbReference type="Proteomes" id="UP001159364">
    <property type="component" value="Linkage Group LG09"/>
</dbReference>
<sequence>MLVFQSETIGLERPPFRCLKETFQLFETFWFSFGVGLPALSSLLLVPLILSWKLGSERNCKQQPINMRSWWRFQLWILLYAKKQCCGASIDLVPAPCTYIQGEGFVLALNSVNSKGCESNPPQATVGLTDQQIDKASFGEDAIYDHVKSSRMVSLYPKPQESKKRMVFSMHACPVIISHFSGIKFLGFGIFKLSKREEKGYAETDGARNLTTY</sequence>
<gene>
    <name evidence="2" type="ORF">K2173_025090</name>
</gene>
<dbReference type="AlphaFoldDB" id="A0AAV8SWA1"/>
<comment type="caution">
    <text evidence="2">The sequence shown here is derived from an EMBL/GenBank/DDBJ whole genome shotgun (WGS) entry which is preliminary data.</text>
</comment>
<evidence type="ECO:0000313" key="2">
    <source>
        <dbReference type="EMBL" id="KAJ8756278.1"/>
    </source>
</evidence>
<keyword evidence="1" id="KW-1133">Transmembrane helix</keyword>
<feature type="transmembrane region" description="Helical" evidence="1">
    <location>
        <begin position="29"/>
        <end position="52"/>
    </location>
</feature>
<evidence type="ECO:0000256" key="1">
    <source>
        <dbReference type="SAM" id="Phobius"/>
    </source>
</evidence>
<reference evidence="2 3" key="1">
    <citation type="submission" date="2021-09" db="EMBL/GenBank/DDBJ databases">
        <title>Genomic insights and catalytic innovation underlie evolution of tropane alkaloids biosynthesis.</title>
        <authorList>
            <person name="Wang Y.-J."/>
            <person name="Tian T."/>
            <person name="Huang J.-P."/>
            <person name="Huang S.-X."/>
        </authorList>
    </citation>
    <scope>NUCLEOTIDE SEQUENCE [LARGE SCALE GENOMIC DNA]</scope>
    <source>
        <strain evidence="2">KIB-2018</strain>
        <tissue evidence="2">Leaf</tissue>
    </source>
</reference>
<accession>A0AAV8SWA1</accession>
<protein>
    <submittedName>
        <fullName evidence="2">Uncharacterized protein</fullName>
    </submittedName>
</protein>
<proteinExistence type="predicted"/>
<keyword evidence="1" id="KW-0472">Membrane</keyword>
<organism evidence="2 3">
    <name type="scientific">Erythroxylum novogranatense</name>
    <dbReference type="NCBI Taxonomy" id="1862640"/>
    <lineage>
        <taxon>Eukaryota</taxon>
        <taxon>Viridiplantae</taxon>
        <taxon>Streptophyta</taxon>
        <taxon>Embryophyta</taxon>
        <taxon>Tracheophyta</taxon>
        <taxon>Spermatophyta</taxon>
        <taxon>Magnoliopsida</taxon>
        <taxon>eudicotyledons</taxon>
        <taxon>Gunneridae</taxon>
        <taxon>Pentapetalae</taxon>
        <taxon>rosids</taxon>
        <taxon>fabids</taxon>
        <taxon>Malpighiales</taxon>
        <taxon>Erythroxylaceae</taxon>
        <taxon>Erythroxylum</taxon>
    </lineage>
</organism>
<keyword evidence="1" id="KW-0812">Transmembrane</keyword>